<dbReference type="PANTHER" id="PTHR21228:SF40">
    <property type="entry name" value="LD45607P"/>
    <property type="match status" value="1"/>
</dbReference>
<name>A0A8S1JCV0_9CHLO</name>
<keyword evidence="2" id="KW-1185">Reference proteome</keyword>
<dbReference type="GO" id="GO:0044528">
    <property type="term" value="P:regulation of mitochondrial mRNA stability"/>
    <property type="evidence" value="ECO:0007669"/>
    <property type="project" value="TreeGrafter"/>
</dbReference>
<dbReference type="GO" id="GO:0005759">
    <property type="term" value="C:mitochondrial matrix"/>
    <property type="evidence" value="ECO:0007669"/>
    <property type="project" value="TreeGrafter"/>
</dbReference>
<protein>
    <submittedName>
        <fullName evidence="1">Uncharacterized protein</fullName>
    </submittedName>
</protein>
<dbReference type="Proteomes" id="UP000708148">
    <property type="component" value="Unassembled WGS sequence"/>
</dbReference>
<sequence>MEGKLACRGHKLSHLGVGDGPDPSPLLAAFKAVRDLSTQGGDGNQRQWAELTTVLVELVDEMGPSEIANVFCYCRRGQFVHPVLLSRLAASITPEVNIRRLKCHHLSMLMHSLGVLFRDKLLLRTEGPLPKGQEVFPGQEALAWSLLRESIKPDRLCRFDEQGLSNVVYGIALLGLHRNTSLQPEVEFANDSLSREVCRDQRMNKFNCQDLSNIVYAWGLMGYADLTGLEVLGLEISRPQRLQSFSEQQIANIIWGCASLESVVHPNPKSSRSIVFPAFFEEIAKSQRLKRFNEQGLSMVMWSFARLMSSHEIPPSVCDCVVKELTRADRLKKCREQGIANTVWAMGKLGLLNGGAVEALLLEATQAARMPKYKPQELANLVLGVAHLCDVVDYQQLFQSKKNSKLVADLAIEVNRPERLSAFNNQEVGYLCWAFKRLQRVISS</sequence>
<dbReference type="PANTHER" id="PTHR21228">
    <property type="entry name" value="FAST LEU-RICH DOMAIN-CONTAINING"/>
    <property type="match status" value="1"/>
</dbReference>
<dbReference type="GO" id="GO:0003723">
    <property type="term" value="F:RNA binding"/>
    <property type="evidence" value="ECO:0007669"/>
    <property type="project" value="TreeGrafter"/>
</dbReference>
<dbReference type="GO" id="GO:0035770">
    <property type="term" value="C:ribonucleoprotein granule"/>
    <property type="evidence" value="ECO:0007669"/>
    <property type="project" value="TreeGrafter"/>
</dbReference>
<accession>A0A8S1JCV0</accession>
<evidence type="ECO:0000313" key="2">
    <source>
        <dbReference type="Proteomes" id="UP000708148"/>
    </source>
</evidence>
<dbReference type="OrthoDB" id="5955355at2759"/>
<dbReference type="AlphaFoldDB" id="A0A8S1JCV0"/>
<organism evidence="1 2">
    <name type="scientific">Ostreobium quekettii</name>
    <dbReference type="NCBI Taxonomy" id="121088"/>
    <lineage>
        <taxon>Eukaryota</taxon>
        <taxon>Viridiplantae</taxon>
        <taxon>Chlorophyta</taxon>
        <taxon>core chlorophytes</taxon>
        <taxon>Ulvophyceae</taxon>
        <taxon>TCBD clade</taxon>
        <taxon>Bryopsidales</taxon>
        <taxon>Ostreobineae</taxon>
        <taxon>Ostreobiaceae</taxon>
        <taxon>Ostreobium</taxon>
    </lineage>
</organism>
<comment type="caution">
    <text evidence="1">The sequence shown here is derived from an EMBL/GenBank/DDBJ whole genome shotgun (WGS) entry which is preliminary data.</text>
</comment>
<reference evidence="1" key="1">
    <citation type="submission" date="2020-12" db="EMBL/GenBank/DDBJ databases">
        <authorList>
            <person name="Iha C."/>
        </authorList>
    </citation>
    <scope>NUCLEOTIDE SEQUENCE</scope>
</reference>
<evidence type="ECO:0000313" key="1">
    <source>
        <dbReference type="EMBL" id="CAD7701490.1"/>
    </source>
</evidence>
<dbReference type="InterPro" id="IPR050870">
    <property type="entry name" value="FAST_kinase"/>
</dbReference>
<gene>
    <name evidence="1" type="ORF">OSTQU699_LOCUS6849</name>
</gene>
<proteinExistence type="predicted"/>
<dbReference type="EMBL" id="CAJHUC010001550">
    <property type="protein sequence ID" value="CAD7701490.1"/>
    <property type="molecule type" value="Genomic_DNA"/>
</dbReference>
<dbReference type="GO" id="GO:0000963">
    <property type="term" value="P:mitochondrial RNA processing"/>
    <property type="evidence" value="ECO:0007669"/>
    <property type="project" value="TreeGrafter"/>
</dbReference>